<dbReference type="SUPFAM" id="SSF53448">
    <property type="entry name" value="Nucleotide-diphospho-sugar transferases"/>
    <property type="match status" value="1"/>
</dbReference>
<protein>
    <recommendedName>
        <fullName evidence="3">2-C-methyl-D-erythritol 4-phosphate cytidylyltransferase</fullName>
        <ecNumber evidence="3">2.7.7.60</ecNumber>
    </recommendedName>
    <alternativeName>
        <fullName evidence="3">4-diphosphocytidyl-2C-methyl-D-erythritol synthase</fullName>
    </alternativeName>
    <alternativeName>
        <fullName evidence="3">MEP cytidylyltransferase</fullName>
        <shortName evidence="3">MCT</shortName>
    </alternativeName>
</protein>
<name>A0ABQ0E0E9_9PORP</name>
<keyword evidence="3" id="KW-0414">Isoprene biosynthesis</keyword>
<dbReference type="InterPro" id="IPR050088">
    <property type="entry name" value="IspD/TarI_cytidylyltransf_bact"/>
</dbReference>
<keyword evidence="1 3" id="KW-0808">Transferase</keyword>
<organism evidence="4 5">
    <name type="scientific">Porphyromonas miyakawae</name>
    <dbReference type="NCBI Taxonomy" id="3137470"/>
    <lineage>
        <taxon>Bacteria</taxon>
        <taxon>Pseudomonadati</taxon>
        <taxon>Bacteroidota</taxon>
        <taxon>Bacteroidia</taxon>
        <taxon>Bacteroidales</taxon>
        <taxon>Porphyromonadaceae</taxon>
        <taxon>Porphyromonas</taxon>
    </lineage>
</organism>
<dbReference type="InterPro" id="IPR029044">
    <property type="entry name" value="Nucleotide-diphossugar_trans"/>
</dbReference>
<evidence type="ECO:0000313" key="5">
    <source>
        <dbReference type="Proteomes" id="UP001628220"/>
    </source>
</evidence>
<gene>
    <name evidence="3" type="primary">ispD</name>
    <name evidence="4" type="ORF">Tsumi_02670</name>
</gene>
<dbReference type="CDD" id="cd02516">
    <property type="entry name" value="CDP-ME_synthetase"/>
    <property type="match status" value="1"/>
</dbReference>
<feature type="site" description="Transition state stabilizer" evidence="3">
    <location>
        <position position="19"/>
    </location>
</feature>
<dbReference type="PANTHER" id="PTHR32125:SF4">
    <property type="entry name" value="2-C-METHYL-D-ERYTHRITOL 4-PHOSPHATE CYTIDYLYLTRANSFERASE, CHLOROPLASTIC"/>
    <property type="match status" value="1"/>
</dbReference>
<dbReference type="HAMAP" id="MF_00108">
    <property type="entry name" value="IspD"/>
    <property type="match status" value="1"/>
</dbReference>
<dbReference type="InterPro" id="IPR034683">
    <property type="entry name" value="IspD/TarI"/>
</dbReference>
<evidence type="ECO:0000256" key="3">
    <source>
        <dbReference type="HAMAP-Rule" id="MF_00108"/>
    </source>
</evidence>
<comment type="pathway">
    <text evidence="3">Isoprenoid biosynthesis; isopentenyl diphosphate biosynthesis via DXP pathway; isopentenyl diphosphate from 1-deoxy-D-xylulose 5-phosphate: step 2/6.</text>
</comment>
<comment type="catalytic activity">
    <reaction evidence="3">
        <text>2-C-methyl-D-erythritol 4-phosphate + CTP + H(+) = 4-CDP-2-C-methyl-D-erythritol + diphosphate</text>
        <dbReference type="Rhea" id="RHEA:13429"/>
        <dbReference type="ChEBI" id="CHEBI:15378"/>
        <dbReference type="ChEBI" id="CHEBI:33019"/>
        <dbReference type="ChEBI" id="CHEBI:37563"/>
        <dbReference type="ChEBI" id="CHEBI:57823"/>
        <dbReference type="ChEBI" id="CHEBI:58262"/>
        <dbReference type="EC" id="2.7.7.60"/>
    </reaction>
</comment>
<keyword evidence="5" id="KW-1185">Reference proteome</keyword>
<dbReference type="Gene3D" id="3.90.550.10">
    <property type="entry name" value="Spore Coat Polysaccharide Biosynthesis Protein SpsA, Chain A"/>
    <property type="match status" value="1"/>
</dbReference>
<evidence type="ECO:0000256" key="2">
    <source>
        <dbReference type="ARBA" id="ARBA00022695"/>
    </source>
</evidence>
<feature type="site" description="Positions MEP for the nucleophilic attack" evidence="3">
    <location>
        <position position="209"/>
    </location>
</feature>
<reference evidence="4 5" key="1">
    <citation type="journal article" date="2025" name="Int. J. Syst. Evol. Microbiol.">
        <title>Desulfovibrio falkowii sp. nov., Porphyromonas miyakawae sp. nov., Mediterraneibacter flintii sp. nov. and Owariibacterium komagatae gen. nov., sp. nov., isolated from human faeces.</title>
        <authorList>
            <person name="Hamaguchi T."/>
            <person name="Ohara M."/>
            <person name="Hisatomi A."/>
            <person name="Sekiguchi K."/>
            <person name="Takeda J.I."/>
            <person name="Ueyama J."/>
            <person name="Ito M."/>
            <person name="Nishiwaki H."/>
            <person name="Ogi T."/>
            <person name="Hirayama M."/>
            <person name="Ohkuma M."/>
            <person name="Sakamoto M."/>
            <person name="Ohno K."/>
        </authorList>
    </citation>
    <scope>NUCLEOTIDE SEQUENCE [LARGE SCALE GENOMIC DNA]</scope>
    <source>
        <strain evidence="4 5">13CB11C</strain>
    </source>
</reference>
<evidence type="ECO:0000313" key="4">
    <source>
        <dbReference type="EMBL" id="GAB1251163.1"/>
    </source>
</evidence>
<dbReference type="EC" id="2.7.7.60" evidence="3"/>
<proteinExistence type="inferred from homology"/>
<accession>A0ABQ0E0E9</accession>
<dbReference type="GO" id="GO:0016779">
    <property type="term" value="F:nucleotidyltransferase activity"/>
    <property type="evidence" value="ECO:0007669"/>
    <property type="project" value="UniProtKB-KW"/>
</dbReference>
<keyword evidence="2 3" id="KW-0548">Nucleotidyltransferase</keyword>
<dbReference type="Pfam" id="PF01128">
    <property type="entry name" value="IspD"/>
    <property type="match status" value="1"/>
</dbReference>
<dbReference type="InterPro" id="IPR001228">
    <property type="entry name" value="IspD"/>
</dbReference>
<dbReference type="Proteomes" id="UP001628220">
    <property type="component" value="Unassembled WGS sequence"/>
</dbReference>
<comment type="caution">
    <text evidence="4">The sequence shown here is derived from an EMBL/GenBank/DDBJ whole genome shotgun (WGS) entry which is preliminary data.</text>
</comment>
<dbReference type="PANTHER" id="PTHR32125">
    <property type="entry name" value="2-C-METHYL-D-ERYTHRITOL 4-PHOSPHATE CYTIDYLYLTRANSFERASE, CHLOROPLASTIC"/>
    <property type="match status" value="1"/>
</dbReference>
<feature type="site" description="Transition state stabilizer" evidence="3">
    <location>
        <position position="26"/>
    </location>
</feature>
<comment type="similarity">
    <text evidence="3">Belongs to the IspD/TarI cytidylyltransferase family. IspD subfamily.</text>
</comment>
<feature type="site" description="Positions MEP for the nucleophilic attack" evidence="3">
    <location>
        <position position="153"/>
    </location>
</feature>
<evidence type="ECO:0000256" key="1">
    <source>
        <dbReference type="ARBA" id="ARBA00022679"/>
    </source>
</evidence>
<comment type="function">
    <text evidence="3">Catalyzes the formation of 4-diphosphocytidyl-2-C-methyl-D-erythritol from CTP and 2-C-methyl-D-erythritol 4-phosphate (MEP).</text>
</comment>
<dbReference type="EMBL" id="BAAFSF010000001">
    <property type="protein sequence ID" value="GAB1251163.1"/>
    <property type="molecule type" value="Genomic_DNA"/>
</dbReference>
<sequence length="227" mass="25280">MSETMRATFIIPAGGSGVRFGATLPKQFVLFQGEPLIGYTLRRIAPFASEIILSLPEEYIFYTQELVKPLSLKVPIHYVKGGATRYESVRNALAISPQEGLVAVHDAVRPFVAAQVIEQLLLEADLKGAAVPFLPLRDSLRQKNENGSCAVDRSNFLVVQTPQVFRAALLCRAYQEPYRNSFTDDCSVYETAFPRAEIALVKGNEENIKITTPLDAFLFDALRQRIE</sequence>